<proteinExistence type="predicted"/>
<sequence length="83" mass="8386">MSDLTATNCGCDNGCNSGCSSGTNSLFGNGNCGCSIIWIILLLNVFCGNGCGQSSCGCGSDNNNCLLILLLLLCCNGDCGLNF</sequence>
<accession>A0ABR7N9F3</accession>
<organism evidence="1 2">
    <name type="scientific">Jingyaoa shaoxingensis</name>
    <dbReference type="NCBI Taxonomy" id="2763671"/>
    <lineage>
        <taxon>Bacteria</taxon>
        <taxon>Bacillati</taxon>
        <taxon>Bacillota</taxon>
        <taxon>Clostridia</taxon>
        <taxon>Lachnospirales</taxon>
        <taxon>Lachnospiraceae</taxon>
        <taxon>Jingyaoa</taxon>
    </lineage>
</organism>
<reference evidence="1 2" key="1">
    <citation type="submission" date="2020-08" db="EMBL/GenBank/DDBJ databases">
        <title>Genome public.</title>
        <authorList>
            <person name="Liu C."/>
            <person name="Sun Q."/>
        </authorList>
    </citation>
    <scope>NUCLEOTIDE SEQUENCE [LARGE SCALE GENOMIC DNA]</scope>
    <source>
        <strain evidence="1 2">NSJ-46</strain>
    </source>
</reference>
<protein>
    <submittedName>
        <fullName evidence="1">Chorion class high-cysteine HCB protein 13</fullName>
    </submittedName>
</protein>
<dbReference type="RefSeq" id="WP_249307364.1">
    <property type="nucleotide sequence ID" value="NZ_JACRSZ010000003.1"/>
</dbReference>
<keyword evidence="2" id="KW-1185">Reference proteome</keyword>
<evidence type="ECO:0000313" key="1">
    <source>
        <dbReference type="EMBL" id="MBC8572383.1"/>
    </source>
</evidence>
<gene>
    <name evidence="1" type="ORF">H8716_04675</name>
</gene>
<comment type="caution">
    <text evidence="1">The sequence shown here is derived from an EMBL/GenBank/DDBJ whole genome shotgun (WGS) entry which is preliminary data.</text>
</comment>
<evidence type="ECO:0000313" key="2">
    <source>
        <dbReference type="Proteomes" id="UP000657421"/>
    </source>
</evidence>
<dbReference type="EMBL" id="JACRSZ010000003">
    <property type="protein sequence ID" value="MBC8572383.1"/>
    <property type="molecule type" value="Genomic_DNA"/>
</dbReference>
<name>A0ABR7N9F3_9FIRM</name>
<dbReference type="Proteomes" id="UP000657421">
    <property type="component" value="Unassembled WGS sequence"/>
</dbReference>